<accession>A0A183TTM8</accession>
<dbReference type="EMBL" id="UYSU01049606">
    <property type="protein sequence ID" value="VDM06212.1"/>
    <property type="molecule type" value="Genomic_DNA"/>
</dbReference>
<reference evidence="3" key="1">
    <citation type="submission" date="2016-06" db="UniProtKB">
        <authorList>
            <consortium name="WormBaseParasite"/>
        </authorList>
    </citation>
    <scope>IDENTIFICATION</scope>
</reference>
<dbReference type="Proteomes" id="UP000275846">
    <property type="component" value="Unassembled WGS sequence"/>
</dbReference>
<organism evidence="3">
    <name type="scientific">Schistocephalus solidus</name>
    <name type="common">Tapeworm</name>
    <dbReference type="NCBI Taxonomy" id="70667"/>
    <lineage>
        <taxon>Eukaryota</taxon>
        <taxon>Metazoa</taxon>
        <taxon>Spiralia</taxon>
        <taxon>Lophotrochozoa</taxon>
        <taxon>Platyhelminthes</taxon>
        <taxon>Cestoda</taxon>
        <taxon>Eucestoda</taxon>
        <taxon>Diphyllobothriidea</taxon>
        <taxon>Diphyllobothriidae</taxon>
        <taxon>Schistocephalus</taxon>
    </lineage>
</organism>
<name>A0A183TTM8_SCHSO</name>
<dbReference type="OrthoDB" id="410404at2759"/>
<evidence type="ECO:0000313" key="1">
    <source>
        <dbReference type="EMBL" id="VDM06212.1"/>
    </source>
</evidence>
<reference evidence="1 2" key="2">
    <citation type="submission" date="2018-11" db="EMBL/GenBank/DDBJ databases">
        <authorList>
            <consortium name="Pathogen Informatics"/>
        </authorList>
    </citation>
    <scope>NUCLEOTIDE SEQUENCE [LARGE SCALE GENOMIC DNA]</scope>
    <source>
        <strain evidence="1 2">NST_G2</strain>
    </source>
</reference>
<dbReference type="WBParaSite" id="SSLN_0002056301-mRNA-1">
    <property type="protein sequence ID" value="SSLN_0002056301-mRNA-1"/>
    <property type="gene ID" value="SSLN_0002056301"/>
</dbReference>
<sequence>MTHCHATQESTTRLMIESPKLTRAYNGVVLMTILCGGEACTVYSNRDRKLNHFHLNCLRKILKLRELQMNGYPNDYSTEMSLWVLADNEDKNYAKMTYKDLDHVSLAWRISVKTGAAIYEANLIAAKKAKRSDRNSQVPRVQTFNAQGPSHPHVAHAYSTREFASSDIFKRNAATTR</sequence>
<gene>
    <name evidence="1" type="ORF">SSLN_LOCUS19826</name>
</gene>
<dbReference type="AlphaFoldDB" id="A0A183TTM8"/>
<protein>
    <submittedName>
        <fullName evidence="3">Zf-CCHC_4 domain-containing protein</fullName>
    </submittedName>
</protein>
<proteinExistence type="predicted"/>
<keyword evidence="2" id="KW-1185">Reference proteome</keyword>
<evidence type="ECO:0000313" key="2">
    <source>
        <dbReference type="Proteomes" id="UP000275846"/>
    </source>
</evidence>
<evidence type="ECO:0000313" key="3">
    <source>
        <dbReference type="WBParaSite" id="SSLN_0002056301-mRNA-1"/>
    </source>
</evidence>